<dbReference type="STRING" id="1385511.GCA_000425225_00380"/>
<gene>
    <name evidence="2" type="ORF">N783_10000</name>
</gene>
<dbReference type="InterPro" id="IPR018490">
    <property type="entry name" value="cNMP-bd_dom_sf"/>
</dbReference>
<evidence type="ECO:0000313" key="3">
    <source>
        <dbReference type="Proteomes" id="UP000030403"/>
    </source>
</evidence>
<protein>
    <recommendedName>
        <fullName evidence="4">Cyclic nucleotide-binding domain-containing protein</fullName>
    </recommendedName>
</protein>
<evidence type="ECO:0008006" key="4">
    <source>
        <dbReference type="Google" id="ProtNLM"/>
    </source>
</evidence>
<dbReference type="Gene3D" id="2.60.120.10">
    <property type="entry name" value="Jelly Rolls"/>
    <property type="match status" value="1"/>
</dbReference>
<evidence type="ECO:0000256" key="1">
    <source>
        <dbReference type="ARBA" id="ARBA00023159"/>
    </source>
</evidence>
<dbReference type="Proteomes" id="UP000030403">
    <property type="component" value="Unassembled WGS sequence"/>
</dbReference>
<evidence type="ECO:0000313" key="2">
    <source>
        <dbReference type="EMBL" id="KGX87256.1"/>
    </source>
</evidence>
<name>A0A0A5G2C8_9BACI</name>
<keyword evidence="1" id="KW-0010">Activator</keyword>
<dbReference type="AlphaFoldDB" id="A0A0A5G2C8"/>
<sequence>MLKSEYVFNLKNITIFQDIDHDVFKRVFNASKLIEFQPSDNLGSLLSDDDLLIILQGELALYFMTKTVSHHVCTMKPGDTVSKATLLLTDTHDPLLCAISETVCLQIPIHLIKELTISHPLLKRNLLRSLQNKLILSFETLTKQIEQSKE</sequence>
<accession>A0A0A5G2C8</accession>
<keyword evidence="3" id="KW-1185">Reference proteome</keyword>
<dbReference type="OrthoDB" id="2855976at2"/>
<dbReference type="RefSeq" id="WP_027447866.1">
    <property type="nucleotide sequence ID" value="NZ_AVPF01000025.1"/>
</dbReference>
<comment type="caution">
    <text evidence="2">The sequence shown here is derived from an EMBL/GenBank/DDBJ whole genome shotgun (WGS) entry which is preliminary data.</text>
</comment>
<reference evidence="2 3" key="1">
    <citation type="submission" date="2013-08" db="EMBL/GenBank/DDBJ databases">
        <authorList>
            <person name="Huang J."/>
            <person name="Wang G."/>
        </authorList>
    </citation>
    <scope>NUCLEOTIDE SEQUENCE [LARGE SCALE GENOMIC DNA]</scope>
    <source>
        <strain evidence="2 3">BH030004</strain>
    </source>
</reference>
<dbReference type="SUPFAM" id="SSF51206">
    <property type="entry name" value="cAMP-binding domain-like"/>
    <property type="match status" value="1"/>
</dbReference>
<organism evidence="2 3">
    <name type="scientific">Pontibacillus marinus BH030004 = DSM 16465</name>
    <dbReference type="NCBI Taxonomy" id="1385511"/>
    <lineage>
        <taxon>Bacteria</taxon>
        <taxon>Bacillati</taxon>
        <taxon>Bacillota</taxon>
        <taxon>Bacilli</taxon>
        <taxon>Bacillales</taxon>
        <taxon>Bacillaceae</taxon>
        <taxon>Pontibacillus</taxon>
    </lineage>
</organism>
<dbReference type="EMBL" id="AVPF01000025">
    <property type="protein sequence ID" value="KGX87256.1"/>
    <property type="molecule type" value="Genomic_DNA"/>
</dbReference>
<dbReference type="InterPro" id="IPR014710">
    <property type="entry name" value="RmlC-like_jellyroll"/>
</dbReference>
<proteinExistence type="predicted"/>